<organism evidence="1 2">
    <name type="scientific">Ovis ammon polii x Ovis aries</name>
    <dbReference type="NCBI Taxonomy" id="2918886"/>
    <lineage>
        <taxon>Eukaryota</taxon>
        <taxon>Metazoa</taxon>
        <taxon>Chordata</taxon>
        <taxon>Craniata</taxon>
        <taxon>Vertebrata</taxon>
        <taxon>Euteleostomi</taxon>
        <taxon>Mammalia</taxon>
        <taxon>Eutheria</taxon>
        <taxon>Laurasiatheria</taxon>
        <taxon>Artiodactyla</taxon>
        <taxon>Ruminantia</taxon>
        <taxon>Pecora</taxon>
        <taxon>Bovidae</taxon>
        <taxon>Caprinae</taxon>
        <taxon>Ovis</taxon>
    </lineage>
</organism>
<reference evidence="1" key="1">
    <citation type="submission" date="2022-03" db="EMBL/GenBank/DDBJ databases">
        <title>Genomic analyses of argali, domestic sheep and their hybrids provide insights into chromosomal evolution, heterosis and genetic basis of agronomic traits.</title>
        <authorList>
            <person name="Li M."/>
        </authorList>
    </citation>
    <scope>NUCLEOTIDE SEQUENCE</scope>
    <source>
        <strain evidence="1">F1 hybrid</strain>
    </source>
</reference>
<dbReference type="EMBL" id="CM043028">
    <property type="protein sequence ID" value="KAI4586034.1"/>
    <property type="molecule type" value="Genomic_DNA"/>
</dbReference>
<gene>
    <name evidence="1" type="ORF">MJG53_003821</name>
</gene>
<keyword evidence="2" id="KW-1185">Reference proteome</keyword>
<comment type="caution">
    <text evidence="1">The sequence shown here is derived from an EMBL/GenBank/DDBJ whole genome shotgun (WGS) entry which is preliminary data.</text>
</comment>
<proteinExistence type="predicted"/>
<dbReference type="Proteomes" id="UP001057279">
    <property type="component" value="Linkage Group LG03"/>
</dbReference>
<name>A0ACB9V8G1_9CETA</name>
<evidence type="ECO:0000313" key="2">
    <source>
        <dbReference type="Proteomes" id="UP001057279"/>
    </source>
</evidence>
<accession>A0ACB9V8G1</accession>
<protein>
    <submittedName>
        <fullName evidence="1">Uncharacterized protein</fullName>
    </submittedName>
</protein>
<evidence type="ECO:0000313" key="1">
    <source>
        <dbReference type="EMBL" id="KAI4586034.1"/>
    </source>
</evidence>
<sequence length="360" mass="38643">MGLLCDVSNWQLSFPFHLWKLCYEADIVLVTSGFQGHHAHFTDGIGSNKALTNGHTERGTHRTVKSSSRRFGTLCREPRGGAASTADLGPRFGLHVDQGPPGCSLRSWDAGPAGSHEASFSPGHGSAACRPLDDRMLLSQIEPKDDSGRSSQREATDGPLLGLDSALRMAWAYSPETDKAPAVGRTRGRRPGLTHPGASRDIEALETRAADSLAVGSTQTSPGGPSRASEAPQWLTSPALSPQLSQREEDSGPRAGIRWGDAATSRQSSQDDTGPSEYLGAGLISRTVSWDQGLQQLVLSNTFENDLKSQESRASLAEMHNEWTTCGLDKVSHSPRPGVSPFLMDFQTPVITDNVTFVAW</sequence>